<feature type="non-terminal residue" evidence="1">
    <location>
        <position position="1"/>
    </location>
</feature>
<comment type="caution">
    <text evidence="1">The sequence shown here is derived from an EMBL/GenBank/DDBJ whole genome shotgun (WGS) entry which is preliminary data.</text>
</comment>
<evidence type="ECO:0000313" key="1">
    <source>
        <dbReference type="EMBL" id="CAF4286263.1"/>
    </source>
</evidence>
<name>A0A820H2E8_9BILA</name>
<accession>A0A820H2E8</accession>
<organism evidence="1 2">
    <name type="scientific">Rotaria sordida</name>
    <dbReference type="NCBI Taxonomy" id="392033"/>
    <lineage>
        <taxon>Eukaryota</taxon>
        <taxon>Metazoa</taxon>
        <taxon>Spiralia</taxon>
        <taxon>Gnathifera</taxon>
        <taxon>Rotifera</taxon>
        <taxon>Eurotatoria</taxon>
        <taxon>Bdelloidea</taxon>
        <taxon>Philodinida</taxon>
        <taxon>Philodinidae</taxon>
        <taxon>Rotaria</taxon>
    </lineage>
</organism>
<sequence length="61" mass="7302">MEKDNIEDQIDSHISRIRHQPQIPEEKLKRRKTFHLPSTTTNVLTWIIRIIILVLQLDLCL</sequence>
<protein>
    <submittedName>
        <fullName evidence="1">Uncharacterized protein</fullName>
    </submittedName>
</protein>
<evidence type="ECO:0000313" key="2">
    <source>
        <dbReference type="Proteomes" id="UP000663874"/>
    </source>
</evidence>
<dbReference type="Proteomes" id="UP000663874">
    <property type="component" value="Unassembled WGS sequence"/>
</dbReference>
<dbReference type="EMBL" id="CAJOBE010029679">
    <property type="protein sequence ID" value="CAF4286263.1"/>
    <property type="molecule type" value="Genomic_DNA"/>
</dbReference>
<gene>
    <name evidence="1" type="ORF">FNK824_LOCUS40088</name>
</gene>
<feature type="non-terminal residue" evidence="1">
    <location>
        <position position="61"/>
    </location>
</feature>
<reference evidence="1" key="1">
    <citation type="submission" date="2021-02" db="EMBL/GenBank/DDBJ databases">
        <authorList>
            <person name="Nowell W R."/>
        </authorList>
    </citation>
    <scope>NUCLEOTIDE SEQUENCE</scope>
</reference>
<proteinExistence type="predicted"/>
<dbReference type="AlphaFoldDB" id="A0A820H2E8"/>